<evidence type="ECO:0000313" key="2">
    <source>
        <dbReference type="Proteomes" id="UP001597544"/>
    </source>
</evidence>
<dbReference type="RefSeq" id="WP_377502536.1">
    <property type="nucleotide sequence ID" value="NZ_JBHULU010000002.1"/>
</dbReference>
<dbReference type="EMBL" id="JBHULU010000002">
    <property type="protein sequence ID" value="MFD2512445.1"/>
    <property type="molecule type" value="Genomic_DNA"/>
</dbReference>
<proteinExistence type="predicted"/>
<sequence>MPLSPKIEKLLNKVCAPQERYDTKLLGKDISYITNELGEPVTLYIGKRREDGDIAGERYVRKIVRKPESNEILRSHWDLKGKVTRG</sequence>
<keyword evidence="2" id="KW-1185">Reference proteome</keyword>
<comment type="caution">
    <text evidence="1">The sequence shown here is derived from an EMBL/GenBank/DDBJ whole genome shotgun (WGS) entry which is preliminary data.</text>
</comment>
<protein>
    <submittedName>
        <fullName evidence="1">Uncharacterized protein</fullName>
    </submittedName>
</protein>
<accession>A0ABW5IGB9</accession>
<organism evidence="1 2">
    <name type="scientific">Pontibacter locisalis</name>
    <dbReference type="NCBI Taxonomy" id="1719035"/>
    <lineage>
        <taxon>Bacteria</taxon>
        <taxon>Pseudomonadati</taxon>
        <taxon>Bacteroidota</taxon>
        <taxon>Cytophagia</taxon>
        <taxon>Cytophagales</taxon>
        <taxon>Hymenobacteraceae</taxon>
        <taxon>Pontibacter</taxon>
    </lineage>
</organism>
<evidence type="ECO:0000313" key="1">
    <source>
        <dbReference type="EMBL" id="MFD2512445.1"/>
    </source>
</evidence>
<gene>
    <name evidence="1" type="ORF">ACFSRY_01090</name>
</gene>
<dbReference type="Proteomes" id="UP001597544">
    <property type="component" value="Unassembled WGS sequence"/>
</dbReference>
<name>A0ABW5IGB9_9BACT</name>
<reference evidence="2" key="1">
    <citation type="journal article" date="2019" name="Int. J. Syst. Evol. Microbiol.">
        <title>The Global Catalogue of Microorganisms (GCM) 10K type strain sequencing project: providing services to taxonomists for standard genome sequencing and annotation.</title>
        <authorList>
            <consortium name="The Broad Institute Genomics Platform"/>
            <consortium name="The Broad Institute Genome Sequencing Center for Infectious Disease"/>
            <person name="Wu L."/>
            <person name="Ma J."/>
        </authorList>
    </citation>
    <scope>NUCLEOTIDE SEQUENCE [LARGE SCALE GENOMIC DNA]</scope>
    <source>
        <strain evidence="2">KCTC 42498</strain>
    </source>
</reference>